<dbReference type="SUPFAM" id="SSF54695">
    <property type="entry name" value="POZ domain"/>
    <property type="match status" value="1"/>
</dbReference>
<comment type="pathway">
    <text evidence="3">Protein modification; protein ubiquitination.</text>
</comment>
<sequence length="178" mass="20242">MTDEPTEPVKYFKLESKENTELKISALAAEQSGLLSKMVKHLDLSADYENMEPIPITNISEKTLVKVIEWCEKHKEDPMLEDRLPDPPVVVIPEWDQEFLQIDNVELFDLIVAVNYLNIQRLMNYACKKVALMGKGKSPEELRVIFGIPTDEEDAEMERAAAEKIKAEREASAAVNSH</sequence>
<dbReference type="FunFam" id="3.30.710.10:FF:000124">
    <property type="entry name" value="Protein CBG09126"/>
    <property type="match status" value="1"/>
</dbReference>
<dbReference type="InterPro" id="IPR011333">
    <property type="entry name" value="SKP1/BTB/POZ_sf"/>
</dbReference>
<dbReference type="SUPFAM" id="SSF81382">
    <property type="entry name" value="Skp1 dimerisation domain-like"/>
    <property type="match status" value="1"/>
</dbReference>
<evidence type="ECO:0000313" key="6">
    <source>
        <dbReference type="EMBL" id="KAF1762721.1"/>
    </source>
</evidence>
<dbReference type="PIRSF" id="PIRSF028729">
    <property type="entry name" value="E3_ubiquit_lig_SCF_Skp"/>
    <property type="match status" value="1"/>
</dbReference>
<name>A0A6A5H758_CAERE</name>
<dbReference type="InterPro" id="IPR016072">
    <property type="entry name" value="Skp1_comp_dimer"/>
</dbReference>
<comment type="caution">
    <text evidence="6">The sequence shown here is derived from an EMBL/GenBank/DDBJ whole genome shotgun (WGS) entry which is preliminary data.</text>
</comment>
<dbReference type="EMBL" id="WUAV01000003">
    <property type="protein sequence ID" value="KAF1762721.1"/>
    <property type="molecule type" value="Genomic_DNA"/>
</dbReference>
<gene>
    <name evidence="6" type="ORF">GCK72_010983</name>
</gene>
<accession>A0A6A5H758</accession>
<dbReference type="InterPro" id="IPR036296">
    <property type="entry name" value="SKP1-like_dim_sf"/>
</dbReference>
<dbReference type="RefSeq" id="XP_003111833.2">
    <property type="nucleotide sequence ID" value="XM_003111785.2"/>
</dbReference>
<organism evidence="6 7">
    <name type="scientific">Caenorhabditis remanei</name>
    <name type="common">Caenorhabditis vulgaris</name>
    <dbReference type="NCBI Taxonomy" id="31234"/>
    <lineage>
        <taxon>Eukaryota</taxon>
        <taxon>Metazoa</taxon>
        <taxon>Ecdysozoa</taxon>
        <taxon>Nematoda</taxon>
        <taxon>Chromadorea</taxon>
        <taxon>Rhabditida</taxon>
        <taxon>Rhabditina</taxon>
        <taxon>Rhabditomorpha</taxon>
        <taxon>Rhabditoidea</taxon>
        <taxon>Rhabditidae</taxon>
        <taxon>Peloderinae</taxon>
        <taxon>Caenorhabditis</taxon>
    </lineage>
</organism>
<dbReference type="GeneID" id="9812088"/>
<feature type="domain" description="SKP1 component POZ" evidence="5">
    <location>
        <begin position="11"/>
        <end position="75"/>
    </location>
</feature>
<evidence type="ECO:0000313" key="7">
    <source>
        <dbReference type="Proteomes" id="UP000483820"/>
    </source>
</evidence>
<dbReference type="Proteomes" id="UP000483820">
    <property type="component" value="Chromosome III"/>
</dbReference>
<evidence type="ECO:0000259" key="5">
    <source>
        <dbReference type="Pfam" id="PF03931"/>
    </source>
</evidence>
<comment type="function">
    <text evidence="3">Probable essential component of SCF (SKP1-CUL1-F-box protein) E3 ubiquitin-protein ligase complexes, which mediate the ubiquitination and subsequent proteasomal degradation of target proteins. Regulates cell proliferation during embryonic and larval development.</text>
</comment>
<reference evidence="6 7" key="1">
    <citation type="submission" date="2019-12" db="EMBL/GenBank/DDBJ databases">
        <title>Chromosome-level assembly of the Caenorhabditis remanei genome.</title>
        <authorList>
            <person name="Teterina A.A."/>
            <person name="Willis J.H."/>
            <person name="Phillips P.C."/>
        </authorList>
    </citation>
    <scope>NUCLEOTIDE SEQUENCE [LARGE SCALE GENOMIC DNA]</scope>
    <source>
        <strain evidence="6 7">PX506</strain>
        <tissue evidence="6">Whole organism</tissue>
    </source>
</reference>
<dbReference type="AlphaFoldDB" id="A0A6A5H758"/>
<keyword evidence="2 3" id="KW-0833">Ubl conjugation pathway</keyword>
<evidence type="ECO:0000259" key="4">
    <source>
        <dbReference type="Pfam" id="PF01466"/>
    </source>
</evidence>
<dbReference type="PANTHER" id="PTHR11165">
    <property type="entry name" value="SKP1"/>
    <property type="match status" value="1"/>
</dbReference>
<dbReference type="Pfam" id="PF03931">
    <property type="entry name" value="Skp1_POZ"/>
    <property type="match status" value="1"/>
</dbReference>
<dbReference type="GO" id="GO:0006511">
    <property type="term" value="P:ubiquitin-dependent protein catabolic process"/>
    <property type="evidence" value="ECO:0007669"/>
    <property type="project" value="InterPro"/>
</dbReference>
<dbReference type="KEGG" id="crq:GCK72_010983"/>
<evidence type="ECO:0000256" key="2">
    <source>
        <dbReference type="ARBA" id="ARBA00022786"/>
    </source>
</evidence>
<dbReference type="SMART" id="SM00512">
    <property type="entry name" value="Skp1"/>
    <property type="match status" value="1"/>
</dbReference>
<protein>
    <recommendedName>
        <fullName evidence="3">Skp1-related protein</fullName>
    </recommendedName>
</protein>
<feature type="domain" description="SKP1 component dimerisation" evidence="4">
    <location>
        <begin position="120"/>
        <end position="164"/>
    </location>
</feature>
<dbReference type="UniPathway" id="UPA00143"/>
<dbReference type="InterPro" id="IPR016073">
    <property type="entry name" value="Skp1_comp_POZ"/>
</dbReference>
<dbReference type="CDD" id="cd18322">
    <property type="entry name" value="BTB_POZ_SKP1"/>
    <property type="match status" value="1"/>
</dbReference>
<evidence type="ECO:0000256" key="1">
    <source>
        <dbReference type="ARBA" id="ARBA00009993"/>
    </source>
</evidence>
<dbReference type="Gene3D" id="3.30.710.10">
    <property type="entry name" value="Potassium Channel Kv1.1, Chain A"/>
    <property type="match status" value="1"/>
</dbReference>
<dbReference type="InterPro" id="IPR001232">
    <property type="entry name" value="SKP1-like"/>
</dbReference>
<comment type="similarity">
    <text evidence="1 3">Belongs to the SKP1 family.</text>
</comment>
<proteinExistence type="inferred from homology"/>
<dbReference type="InterPro" id="IPR016897">
    <property type="entry name" value="SKP1"/>
</dbReference>
<evidence type="ECO:0000256" key="3">
    <source>
        <dbReference type="PIRNR" id="PIRNR028729"/>
    </source>
</evidence>
<dbReference type="Pfam" id="PF01466">
    <property type="entry name" value="Skp1"/>
    <property type="match status" value="1"/>
</dbReference>
<dbReference type="GO" id="GO:0016567">
    <property type="term" value="P:protein ubiquitination"/>
    <property type="evidence" value="ECO:0007669"/>
    <property type="project" value="UniProtKB-UniPathway"/>
</dbReference>
<dbReference type="CTD" id="9812088"/>